<evidence type="ECO:0000313" key="2">
    <source>
        <dbReference type="Proteomes" id="UP000095709"/>
    </source>
</evidence>
<sequence>MPKIKLEGMEKLQVKLKKNVQMSKVKQIVKDNGAALQEAAQRKAPVDTGNLKRNIGLEIRDGGLTAEVEPTAEYAAYVEYGTRYMNAQPYMRPSYTAQKEKFKSDLKKLTR</sequence>
<organism evidence="1 2">
    <name type="scientific">Fusicatenibacter saccharivorans</name>
    <dbReference type="NCBI Taxonomy" id="1150298"/>
    <lineage>
        <taxon>Bacteria</taxon>
        <taxon>Bacillati</taxon>
        <taxon>Bacillota</taxon>
        <taxon>Clostridia</taxon>
        <taxon>Lachnospirales</taxon>
        <taxon>Lachnospiraceae</taxon>
        <taxon>Fusicatenibacter</taxon>
    </lineage>
</organism>
<dbReference type="InterPro" id="IPR010064">
    <property type="entry name" value="HK97-gp10_tail"/>
</dbReference>
<proteinExistence type="predicted"/>
<protein>
    <submittedName>
        <fullName evidence="1">Phage protein, HK97 gp10 family</fullName>
    </submittedName>
</protein>
<accession>A0A174PPX0</accession>
<dbReference type="RefSeq" id="WP_055267292.1">
    <property type="nucleotide sequence ID" value="NZ_CZAL01000013.1"/>
</dbReference>
<gene>
    <name evidence="1" type="ORF">ERS852498_02385</name>
</gene>
<dbReference type="AlphaFoldDB" id="A0A174PPX0"/>
<evidence type="ECO:0000313" key="1">
    <source>
        <dbReference type="EMBL" id="CUP61621.1"/>
    </source>
</evidence>
<name>A0A174PPX0_9FIRM</name>
<dbReference type="NCBIfam" id="TIGR01725">
    <property type="entry name" value="phge_HK97_gp10"/>
    <property type="match status" value="1"/>
</dbReference>
<dbReference type="Proteomes" id="UP000095709">
    <property type="component" value="Unassembled WGS sequence"/>
</dbReference>
<dbReference type="EMBL" id="CZAL01000013">
    <property type="protein sequence ID" value="CUP61621.1"/>
    <property type="molecule type" value="Genomic_DNA"/>
</dbReference>
<reference evidence="1 2" key="1">
    <citation type="submission" date="2015-09" db="EMBL/GenBank/DDBJ databases">
        <authorList>
            <consortium name="Pathogen Informatics"/>
        </authorList>
    </citation>
    <scope>NUCLEOTIDE SEQUENCE [LARGE SCALE GENOMIC DNA]</scope>
    <source>
        <strain evidence="1 2">2789STDY5834885</strain>
    </source>
</reference>
<dbReference type="Pfam" id="PF04883">
    <property type="entry name" value="HK97-gp10_like"/>
    <property type="match status" value="1"/>
</dbReference>